<evidence type="ECO:0000256" key="1">
    <source>
        <dbReference type="ARBA" id="ARBA00038508"/>
    </source>
</evidence>
<dbReference type="GO" id="GO:0005634">
    <property type="term" value="C:nucleus"/>
    <property type="evidence" value="ECO:0007669"/>
    <property type="project" value="TreeGrafter"/>
</dbReference>
<evidence type="ECO:0000313" key="3">
    <source>
        <dbReference type="EMBL" id="KDR11250.1"/>
    </source>
</evidence>
<dbReference type="Proteomes" id="UP000027135">
    <property type="component" value="Unassembled WGS sequence"/>
</dbReference>
<dbReference type="AlphaFoldDB" id="A0A067QPC1"/>
<dbReference type="GO" id="GO:0016538">
    <property type="term" value="F:cyclin-dependent protein serine/threonine kinase regulator activity"/>
    <property type="evidence" value="ECO:0007669"/>
    <property type="project" value="TreeGrafter"/>
</dbReference>
<dbReference type="OrthoDB" id="244495at2759"/>
<organism evidence="3 4">
    <name type="scientific">Zootermopsis nevadensis</name>
    <name type="common">Dampwood termite</name>
    <dbReference type="NCBI Taxonomy" id="136037"/>
    <lineage>
        <taxon>Eukaryota</taxon>
        <taxon>Metazoa</taxon>
        <taxon>Ecdysozoa</taxon>
        <taxon>Arthropoda</taxon>
        <taxon>Hexapoda</taxon>
        <taxon>Insecta</taxon>
        <taxon>Pterygota</taxon>
        <taxon>Neoptera</taxon>
        <taxon>Polyneoptera</taxon>
        <taxon>Dictyoptera</taxon>
        <taxon>Blattodea</taxon>
        <taxon>Blattoidea</taxon>
        <taxon>Termitoidae</taxon>
        <taxon>Termopsidae</taxon>
        <taxon>Zootermopsis</taxon>
    </lineage>
</organism>
<dbReference type="CDD" id="cd20557">
    <property type="entry name" value="CYCLIN_ScPCL1-like"/>
    <property type="match status" value="1"/>
</dbReference>
<sequence>MSSLAVSPKRRRDVTKSKFKVMGNHKEFLSRIKKTLYYGELPITERFSLPVSELAAELFSEVKSRHSLERLDLEEAAAMSRSVCVSPCSLVLALLYLERLKTCNPDYLQRVAPSELFLVSMMVASKFLHDDGEPDEVFNDEWAASAGLSVKDINHFERDFLQAIEWEVFVSEQAFWTKLHRMEKDIALKEGKRRGWFSYTDLENLLDTVDLAALARAVLTVSAVCLTSYTASVLTLIGSAFIVSQIPGTTISTSISSSTNDLPSSSVQETPIINLIDQTQSRTIPPVNVLTTSFILASLGSCPSVNDSDSSSCLLCSHDRLTSLFCEQYLVHRSDDISYRRGSAVWSELVSGWMKYVNWQLKVMDIHFKFMLLFILPRLDPENLHLDIRNTSLMIMQTGQAHILDR</sequence>
<dbReference type="STRING" id="136037.A0A067QPC1"/>
<protein>
    <recommendedName>
        <fullName evidence="2">Protein CNPPD1</fullName>
    </recommendedName>
</protein>
<dbReference type="SUPFAM" id="SSF47954">
    <property type="entry name" value="Cyclin-like"/>
    <property type="match status" value="1"/>
</dbReference>
<dbReference type="Pfam" id="PF08613">
    <property type="entry name" value="Cyclin"/>
    <property type="match status" value="1"/>
</dbReference>
<gene>
    <name evidence="3" type="ORF">L798_14515</name>
</gene>
<dbReference type="EMBL" id="KK853109">
    <property type="protein sequence ID" value="KDR11250.1"/>
    <property type="molecule type" value="Genomic_DNA"/>
</dbReference>
<comment type="similarity">
    <text evidence="1">Belongs to the CNPPD1 family.</text>
</comment>
<reference evidence="3 4" key="1">
    <citation type="journal article" date="2014" name="Nat. Commun.">
        <title>Molecular traces of alternative social organization in a termite genome.</title>
        <authorList>
            <person name="Terrapon N."/>
            <person name="Li C."/>
            <person name="Robertson H.M."/>
            <person name="Ji L."/>
            <person name="Meng X."/>
            <person name="Booth W."/>
            <person name="Chen Z."/>
            <person name="Childers C.P."/>
            <person name="Glastad K.M."/>
            <person name="Gokhale K."/>
            <person name="Gowin J."/>
            <person name="Gronenberg W."/>
            <person name="Hermansen R.A."/>
            <person name="Hu H."/>
            <person name="Hunt B.G."/>
            <person name="Huylmans A.K."/>
            <person name="Khalil S.M."/>
            <person name="Mitchell R.D."/>
            <person name="Munoz-Torres M.C."/>
            <person name="Mustard J.A."/>
            <person name="Pan H."/>
            <person name="Reese J.T."/>
            <person name="Scharf M.E."/>
            <person name="Sun F."/>
            <person name="Vogel H."/>
            <person name="Xiao J."/>
            <person name="Yang W."/>
            <person name="Yang Z."/>
            <person name="Yang Z."/>
            <person name="Zhou J."/>
            <person name="Zhu J."/>
            <person name="Brent C.S."/>
            <person name="Elsik C.G."/>
            <person name="Goodisman M.A."/>
            <person name="Liberles D.A."/>
            <person name="Roe R.M."/>
            <person name="Vargo E.L."/>
            <person name="Vilcinskas A."/>
            <person name="Wang J."/>
            <person name="Bornberg-Bauer E."/>
            <person name="Korb J."/>
            <person name="Zhang G."/>
            <person name="Liebig J."/>
        </authorList>
    </citation>
    <scope>NUCLEOTIDE SEQUENCE [LARGE SCALE GENOMIC DNA]</scope>
    <source>
        <tissue evidence="3">Whole organism</tissue>
    </source>
</reference>
<keyword evidence="4" id="KW-1185">Reference proteome</keyword>
<name>A0A067QPC1_ZOONE</name>
<dbReference type="eggNOG" id="KOG1674">
    <property type="taxonomic scope" value="Eukaryota"/>
</dbReference>
<evidence type="ECO:0000256" key="2">
    <source>
        <dbReference type="ARBA" id="ARBA00040808"/>
    </source>
</evidence>
<dbReference type="InterPro" id="IPR013922">
    <property type="entry name" value="Cyclin_PHO80-like"/>
</dbReference>
<dbReference type="FunCoup" id="A0A067QPC1">
    <property type="interactions" value="826"/>
</dbReference>
<dbReference type="InParanoid" id="A0A067QPC1"/>
<dbReference type="OMA" id="PRETFEM"/>
<dbReference type="Gene3D" id="1.10.472.10">
    <property type="entry name" value="Cyclin-like"/>
    <property type="match status" value="1"/>
</dbReference>
<dbReference type="GO" id="GO:0019901">
    <property type="term" value="F:protein kinase binding"/>
    <property type="evidence" value="ECO:0007669"/>
    <property type="project" value="InterPro"/>
</dbReference>
<dbReference type="PANTHER" id="PTHR15615:SF108">
    <property type="entry name" value="PROTEIN CNPPD1"/>
    <property type="match status" value="1"/>
</dbReference>
<dbReference type="PANTHER" id="PTHR15615">
    <property type="match status" value="1"/>
</dbReference>
<evidence type="ECO:0000313" key="4">
    <source>
        <dbReference type="Proteomes" id="UP000027135"/>
    </source>
</evidence>
<proteinExistence type="inferred from homology"/>
<accession>A0A067QPC1</accession>
<dbReference type="InterPro" id="IPR036915">
    <property type="entry name" value="Cyclin-like_sf"/>
</dbReference>
<dbReference type="GO" id="GO:0000307">
    <property type="term" value="C:cyclin-dependent protein kinase holoenzyme complex"/>
    <property type="evidence" value="ECO:0007669"/>
    <property type="project" value="TreeGrafter"/>
</dbReference>